<evidence type="ECO:0000313" key="1">
    <source>
        <dbReference type="EMBL" id="MFC0632734.1"/>
    </source>
</evidence>
<gene>
    <name evidence="1" type="ORF">ACFFGE_02425</name>
</gene>
<dbReference type="RefSeq" id="WP_376833949.1">
    <property type="nucleotide sequence ID" value="NZ_JBHLSW010000003.1"/>
</dbReference>
<sequence length="265" mass="27999">MPFEPFIVQDPPAVIAPAPAAPAWDLTVGMINATVMLDQPLGDGTRTVGAGFLIADQDADGRPRVLLVTARHVLERMPGAEMRVGWRAPTATGGWRFDPAMVAIRAEDGPLWTEHPTQDVAVLEIVAPPTFAAAAIPVGWLADDATFDALGVGPGDELYSLGFPQGLSANRAGFPILRVGKVASWPVAPVDAFPTFLLDFAVFPGNSGGPVFWSPTARRRPDAPPPEHPFIGGVLTQEVEVGGQGLELAVVAHARFVRETIALLP</sequence>
<dbReference type="GO" id="GO:0008233">
    <property type="term" value="F:peptidase activity"/>
    <property type="evidence" value="ECO:0007669"/>
    <property type="project" value="UniProtKB-KW"/>
</dbReference>
<dbReference type="Gene3D" id="2.40.10.120">
    <property type="match status" value="1"/>
</dbReference>
<protein>
    <submittedName>
        <fullName evidence="1">Serine protease</fullName>
    </submittedName>
</protein>
<dbReference type="EMBL" id="JBHLSW010000003">
    <property type="protein sequence ID" value="MFC0632734.1"/>
    <property type="molecule type" value="Genomic_DNA"/>
</dbReference>
<keyword evidence="2" id="KW-1185">Reference proteome</keyword>
<accession>A0ABV6R0Q1</accession>
<dbReference type="Proteomes" id="UP001589906">
    <property type="component" value="Unassembled WGS sequence"/>
</dbReference>
<comment type="caution">
    <text evidence="1">The sequence shown here is derived from an EMBL/GenBank/DDBJ whole genome shotgun (WGS) entry which is preliminary data.</text>
</comment>
<dbReference type="Pfam" id="PF13365">
    <property type="entry name" value="Trypsin_2"/>
    <property type="match status" value="1"/>
</dbReference>
<keyword evidence="1" id="KW-0378">Hydrolase</keyword>
<organism evidence="1 2">
    <name type="scientific">Brevundimonas balnearis</name>
    <dbReference type="NCBI Taxonomy" id="1572858"/>
    <lineage>
        <taxon>Bacteria</taxon>
        <taxon>Pseudomonadati</taxon>
        <taxon>Pseudomonadota</taxon>
        <taxon>Alphaproteobacteria</taxon>
        <taxon>Caulobacterales</taxon>
        <taxon>Caulobacteraceae</taxon>
        <taxon>Brevundimonas</taxon>
    </lineage>
</organism>
<dbReference type="InterPro" id="IPR009003">
    <property type="entry name" value="Peptidase_S1_PA"/>
</dbReference>
<dbReference type="GO" id="GO:0006508">
    <property type="term" value="P:proteolysis"/>
    <property type="evidence" value="ECO:0007669"/>
    <property type="project" value="UniProtKB-KW"/>
</dbReference>
<evidence type="ECO:0000313" key="2">
    <source>
        <dbReference type="Proteomes" id="UP001589906"/>
    </source>
</evidence>
<proteinExistence type="predicted"/>
<name>A0ABV6R0Q1_9CAUL</name>
<keyword evidence="1" id="KW-0645">Protease</keyword>
<dbReference type="SUPFAM" id="SSF50494">
    <property type="entry name" value="Trypsin-like serine proteases"/>
    <property type="match status" value="1"/>
</dbReference>
<reference evidence="1 2" key="1">
    <citation type="submission" date="2024-09" db="EMBL/GenBank/DDBJ databases">
        <authorList>
            <person name="Sun Q."/>
            <person name="Mori K."/>
        </authorList>
    </citation>
    <scope>NUCLEOTIDE SEQUENCE [LARGE SCALE GENOMIC DNA]</scope>
    <source>
        <strain evidence="1 2">NCAIM B.02621</strain>
    </source>
</reference>